<dbReference type="Proteomes" id="UP000233551">
    <property type="component" value="Unassembled WGS sequence"/>
</dbReference>
<accession>A0A2I0KK55</accession>
<organism evidence="2 3">
    <name type="scientific">Punica granatum</name>
    <name type="common">Pomegranate</name>
    <dbReference type="NCBI Taxonomy" id="22663"/>
    <lineage>
        <taxon>Eukaryota</taxon>
        <taxon>Viridiplantae</taxon>
        <taxon>Streptophyta</taxon>
        <taxon>Embryophyta</taxon>
        <taxon>Tracheophyta</taxon>
        <taxon>Spermatophyta</taxon>
        <taxon>Magnoliopsida</taxon>
        <taxon>eudicotyledons</taxon>
        <taxon>Gunneridae</taxon>
        <taxon>Pentapetalae</taxon>
        <taxon>rosids</taxon>
        <taxon>malvids</taxon>
        <taxon>Myrtales</taxon>
        <taxon>Lythraceae</taxon>
        <taxon>Punica</taxon>
    </lineage>
</organism>
<evidence type="ECO:0000313" key="3">
    <source>
        <dbReference type="Proteomes" id="UP000233551"/>
    </source>
</evidence>
<reference evidence="2 3" key="1">
    <citation type="submission" date="2017-11" db="EMBL/GenBank/DDBJ databases">
        <title>De-novo sequencing of pomegranate (Punica granatum L.) genome.</title>
        <authorList>
            <person name="Akparov Z."/>
            <person name="Amiraslanov A."/>
            <person name="Hajiyeva S."/>
            <person name="Abbasov M."/>
            <person name="Kaur K."/>
            <person name="Hamwieh A."/>
            <person name="Solovyev V."/>
            <person name="Salamov A."/>
            <person name="Braich B."/>
            <person name="Kosarev P."/>
            <person name="Mahmoud A."/>
            <person name="Hajiyev E."/>
            <person name="Babayeva S."/>
            <person name="Izzatullayeva V."/>
            <person name="Mammadov A."/>
            <person name="Mammadov A."/>
            <person name="Sharifova S."/>
            <person name="Ojaghi J."/>
            <person name="Eynullazada K."/>
            <person name="Bayramov B."/>
            <person name="Abdulazimova A."/>
            <person name="Shahmuradov I."/>
        </authorList>
    </citation>
    <scope>NUCLEOTIDE SEQUENCE [LARGE SCALE GENOMIC DNA]</scope>
    <source>
        <strain evidence="3">cv. AG2017</strain>
        <tissue evidence="2">Leaf</tissue>
    </source>
</reference>
<dbReference type="AlphaFoldDB" id="A0A2I0KK55"/>
<evidence type="ECO:0000256" key="1">
    <source>
        <dbReference type="SAM" id="MobiDB-lite"/>
    </source>
</evidence>
<evidence type="ECO:0000313" key="2">
    <source>
        <dbReference type="EMBL" id="PKI68878.1"/>
    </source>
</evidence>
<dbReference type="EMBL" id="PGOL01000540">
    <property type="protein sequence ID" value="PKI68878.1"/>
    <property type="molecule type" value="Genomic_DNA"/>
</dbReference>
<comment type="caution">
    <text evidence="2">The sequence shown here is derived from an EMBL/GenBank/DDBJ whole genome shotgun (WGS) entry which is preliminary data.</text>
</comment>
<sequence>MYEGVGEVARRSGDLAGRHGQKTPVRRLGENGVGTLAPTTTRCKIRLLGLLRDGPRHSWTVLNVPWPGQTRNRFSDRDHLFTGESEGYEEPFERDGTTRRSRGKKWHVVEVGCAQRGVIGTR</sequence>
<feature type="compositionally biased region" description="Basic and acidic residues" evidence="1">
    <location>
        <begin position="8"/>
        <end position="17"/>
    </location>
</feature>
<protein>
    <submittedName>
        <fullName evidence="2">Uncharacterized protein</fullName>
    </submittedName>
</protein>
<name>A0A2I0KK55_PUNGR</name>
<feature type="region of interest" description="Disordered" evidence="1">
    <location>
        <begin position="1"/>
        <end position="34"/>
    </location>
</feature>
<keyword evidence="3" id="KW-1185">Reference proteome</keyword>
<proteinExistence type="predicted"/>
<gene>
    <name evidence="2" type="ORF">CRG98_010733</name>
</gene>